<organism evidence="2 3">
    <name type="scientific">Pyricularia grisea</name>
    <name type="common">Crabgrass-specific blast fungus</name>
    <name type="synonym">Magnaporthe grisea</name>
    <dbReference type="NCBI Taxonomy" id="148305"/>
    <lineage>
        <taxon>Eukaryota</taxon>
        <taxon>Fungi</taxon>
        <taxon>Dikarya</taxon>
        <taxon>Ascomycota</taxon>
        <taxon>Pezizomycotina</taxon>
        <taxon>Sordariomycetes</taxon>
        <taxon>Sordariomycetidae</taxon>
        <taxon>Magnaporthales</taxon>
        <taxon>Pyriculariaceae</taxon>
        <taxon>Pyricularia</taxon>
    </lineage>
</organism>
<reference evidence="3" key="3">
    <citation type="submission" date="2025-08" db="UniProtKB">
        <authorList>
            <consortium name="RefSeq"/>
        </authorList>
    </citation>
    <scope>IDENTIFICATION</scope>
    <source>
        <strain evidence="3">NI907</strain>
    </source>
</reference>
<dbReference type="Proteomes" id="UP000515153">
    <property type="component" value="Unplaced"/>
</dbReference>
<dbReference type="RefSeq" id="XP_030987962.1">
    <property type="nucleotide sequence ID" value="XM_031122045.1"/>
</dbReference>
<keyword evidence="1" id="KW-0732">Signal</keyword>
<feature type="signal peptide" evidence="1">
    <location>
        <begin position="1"/>
        <end position="23"/>
    </location>
</feature>
<sequence>MHFPALFTTATTLLAFAPSDVVATVSNKCTISLVPEGGGGVPTIVEGDIV</sequence>
<protein>
    <submittedName>
        <fullName evidence="3">Uncharacterized protein</fullName>
    </submittedName>
</protein>
<gene>
    <name evidence="3" type="ORF">PgNI_01974</name>
</gene>
<evidence type="ECO:0000313" key="3">
    <source>
        <dbReference type="RefSeq" id="XP_030987962.1"/>
    </source>
</evidence>
<accession>A0A6P8BLM7</accession>
<dbReference type="KEGG" id="pgri:PgNI_01974"/>
<dbReference type="GeneID" id="41956957"/>
<dbReference type="AlphaFoldDB" id="A0A6P8BLM7"/>
<evidence type="ECO:0000313" key="2">
    <source>
        <dbReference type="Proteomes" id="UP000515153"/>
    </source>
</evidence>
<keyword evidence="2" id="KW-1185">Reference proteome</keyword>
<feature type="non-terminal residue" evidence="3">
    <location>
        <position position="50"/>
    </location>
</feature>
<feature type="chain" id="PRO_5027863045" evidence="1">
    <location>
        <begin position="24"/>
        <end position="50"/>
    </location>
</feature>
<reference evidence="3" key="1">
    <citation type="journal article" date="2019" name="Mol. Biol. Evol.">
        <title>Blast fungal genomes show frequent chromosomal changes, gene gains and losses, and effector gene turnover.</title>
        <authorList>
            <person name="Gomez Luciano L.B."/>
            <person name="Jason Tsai I."/>
            <person name="Chuma I."/>
            <person name="Tosa Y."/>
            <person name="Chen Y.H."/>
            <person name="Li J.Y."/>
            <person name="Li M.Y."/>
            <person name="Jade Lu M.Y."/>
            <person name="Nakayashiki H."/>
            <person name="Li W.H."/>
        </authorList>
    </citation>
    <scope>NUCLEOTIDE SEQUENCE</scope>
    <source>
        <strain evidence="3">NI907</strain>
    </source>
</reference>
<reference evidence="3" key="2">
    <citation type="submission" date="2019-10" db="EMBL/GenBank/DDBJ databases">
        <authorList>
            <consortium name="NCBI Genome Project"/>
        </authorList>
    </citation>
    <scope>NUCLEOTIDE SEQUENCE</scope>
    <source>
        <strain evidence="3">NI907</strain>
    </source>
</reference>
<proteinExistence type="predicted"/>
<name>A0A6P8BLM7_PYRGI</name>
<evidence type="ECO:0000256" key="1">
    <source>
        <dbReference type="SAM" id="SignalP"/>
    </source>
</evidence>